<gene>
    <name evidence="2" type="ORF">EI983_06700</name>
</gene>
<dbReference type="AlphaFoldDB" id="A0A6I6IQ72"/>
<sequence>MKHLIALTALALAGPTFAGDSAYDPYVAGALSCMAGAPGDATAQDACIVAAVEECRAKAGVFESCLQALRDGFDAAQSRVEAEEMKVCDGKMDSACAVVLRGHALIRSGQGLSAAQWAEALTGGD</sequence>
<proteinExistence type="predicted"/>
<evidence type="ECO:0000256" key="1">
    <source>
        <dbReference type="SAM" id="SignalP"/>
    </source>
</evidence>
<organism evidence="2 3">
    <name type="scientific">Roseovarius faecimaris</name>
    <dbReference type="NCBI Taxonomy" id="2494550"/>
    <lineage>
        <taxon>Bacteria</taxon>
        <taxon>Pseudomonadati</taxon>
        <taxon>Pseudomonadota</taxon>
        <taxon>Alphaproteobacteria</taxon>
        <taxon>Rhodobacterales</taxon>
        <taxon>Roseobacteraceae</taxon>
        <taxon>Roseovarius</taxon>
    </lineage>
</organism>
<dbReference type="Proteomes" id="UP000428330">
    <property type="component" value="Chromosome"/>
</dbReference>
<evidence type="ECO:0000313" key="3">
    <source>
        <dbReference type="Proteomes" id="UP000428330"/>
    </source>
</evidence>
<protein>
    <submittedName>
        <fullName evidence="2">Uncharacterized protein</fullName>
    </submittedName>
</protein>
<accession>A0A6I6IQ72</accession>
<keyword evidence="1" id="KW-0732">Signal</keyword>
<dbReference type="OrthoDB" id="9848135at2"/>
<name>A0A6I6IQ72_9RHOB</name>
<evidence type="ECO:0000313" key="2">
    <source>
        <dbReference type="EMBL" id="QGX97981.1"/>
    </source>
</evidence>
<feature type="signal peptide" evidence="1">
    <location>
        <begin position="1"/>
        <end position="18"/>
    </location>
</feature>
<reference evidence="3" key="1">
    <citation type="submission" date="2018-12" db="EMBL/GenBank/DDBJ databases">
        <title>Complete genome sequence of Roseovarius sp. MME-070.</title>
        <authorList>
            <person name="Nam Y.-D."/>
            <person name="Kang J."/>
            <person name="Chung W.-H."/>
            <person name="Park Y.S."/>
        </authorList>
    </citation>
    <scope>NUCLEOTIDE SEQUENCE [LARGE SCALE GENOMIC DNA]</scope>
    <source>
        <strain evidence="3">MME-070</strain>
    </source>
</reference>
<feature type="chain" id="PRO_5026154656" evidence="1">
    <location>
        <begin position="19"/>
        <end position="125"/>
    </location>
</feature>
<keyword evidence="3" id="KW-1185">Reference proteome</keyword>
<dbReference type="KEGG" id="rom:EI983_06700"/>
<dbReference type="EMBL" id="CP034348">
    <property type="protein sequence ID" value="QGX97981.1"/>
    <property type="molecule type" value="Genomic_DNA"/>
</dbReference>
<dbReference type="RefSeq" id="WP_157706613.1">
    <property type="nucleotide sequence ID" value="NZ_CP034348.1"/>
</dbReference>